<reference evidence="2 3" key="1">
    <citation type="submission" date="2023-07" db="EMBL/GenBank/DDBJ databases">
        <title>Genomic Encyclopedia of Type Strains, Phase IV (KMG-IV): sequencing the most valuable type-strain genomes for metagenomic binning, comparative biology and taxonomic classification.</title>
        <authorList>
            <person name="Goeker M."/>
        </authorList>
    </citation>
    <scope>NUCLEOTIDE SEQUENCE [LARGE SCALE GENOMIC DNA]</scope>
    <source>
        <strain evidence="2 3">DSM 45903</strain>
    </source>
</reference>
<dbReference type="SUPFAM" id="SSF56112">
    <property type="entry name" value="Protein kinase-like (PK-like)"/>
    <property type="match status" value="1"/>
</dbReference>
<evidence type="ECO:0000313" key="3">
    <source>
        <dbReference type="Proteomes" id="UP001185012"/>
    </source>
</evidence>
<feature type="domain" description="Aminoglycoside phosphotransferase" evidence="1">
    <location>
        <begin position="36"/>
        <end position="260"/>
    </location>
</feature>
<dbReference type="RefSeq" id="WP_309866172.1">
    <property type="nucleotide sequence ID" value="NZ_JAVDQG010000005.1"/>
</dbReference>
<dbReference type="InterPro" id="IPR011009">
    <property type="entry name" value="Kinase-like_dom_sf"/>
</dbReference>
<gene>
    <name evidence="2" type="ORF">JOE21_002381</name>
</gene>
<evidence type="ECO:0000313" key="2">
    <source>
        <dbReference type="EMBL" id="MDR6226374.1"/>
    </source>
</evidence>
<dbReference type="EMBL" id="JAVDQG010000005">
    <property type="protein sequence ID" value="MDR6226374.1"/>
    <property type="molecule type" value="Genomic_DNA"/>
</dbReference>
<comment type="caution">
    <text evidence="2">The sequence shown here is derived from an EMBL/GenBank/DDBJ whole genome shotgun (WGS) entry which is preliminary data.</text>
</comment>
<proteinExistence type="predicted"/>
<dbReference type="PANTHER" id="PTHR39179">
    <property type="entry name" value="SPORE COAT PROTEIN I"/>
    <property type="match status" value="1"/>
</dbReference>
<evidence type="ECO:0000259" key="1">
    <source>
        <dbReference type="Pfam" id="PF01636"/>
    </source>
</evidence>
<dbReference type="PANTHER" id="PTHR39179:SF3">
    <property type="entry name" value="COTS-RELATED PROTEIN"/>
    <property type="match status" value="1"/>
</dbReference>
<dbReference type="Proteomes" id="UP001185012">
    <property type="component" value="Unassembled WGS sequence"/>
</dbReference>
<dbReference type="InterPro" id="IPR047175">
    <property type="entry name" value="CotS-like"/>
</dbReference>
<dbReference type="InterPro" id="IPR002575">
    <property type="entry name" value="Aminoglycoside_PTrfase"/>
</dbReference>
<protein>
    <submittedName>
        <fullName evidence="2">Thiamine kinase-like enzyme</fullName>
    </submittedName>
</protein>
<dbReference type="Gene3D" id="3.90.1200.10">
    <property type="match status" value="1"/>
</dbReference>
<name>A0ABU1IQF6_9BACL</name>
<dbReference type="Pfam" id="PF01636">
    <property type="entry name" value="APH"/>
    <property type="match status" value="1"/>
</dbReference>
<sequence length="325" mass="38473">MNGREWEGERKAGSDEHLLWERLLGERITDIQPFRRNWLVTTSHGCWVAKQSRRPAFLRWWAGVDREMRNRGFKGMPRWLTDGQKWQLSAWIQGRSAQYGDRNDLTGSAGVLGKFHRLGRRLHTPTLSPGRHLIRRVEERFHSFVQLIRTTPPSSQVRQVLQPVEGELLHCGQQVLDALARYPWDYWCGREQRMQSLVHRDLASHNWVWDFTGKGWLIDFDTAGYDLQVGDLWQLLSRAMWEQDWDVSILHRTMAAYERERPLPLVERELLRILLAFPNEIYREALGLSRGDPDYALARTLPYLQSLVAKVSRWRPWTRFRPWLV</sequence>
<organism evidence="2 3">
    <name type="scientific">Desmospora profundinema</name>
    <dbReference type="NCBI Taxonomy" id="1571184"/>
    <lineage>
        <taxon>Bacteria</taxon>
        <taxon>Bacillati</taxon>
        <taxon>Bacillota</taxon>
        <taxon>Bacilli</taxon>
        <taxon>Bacillales</taxon>
        <taxon>Thermoactinomycetaceae</taxon>
        <taxon>Desmospora</taxon>
    </lineage>
</organism>
<accession>A0ABU1IQF6</accession>
<keyword evidence="3" id="KW-1185">Reference proteome</keyword>